<proteinExistence type="predicted"/>
<sequence>MRGEAAGVGGRERARWPGAGSDAKSGRGGQEQAPTPAPGAESSGIFVFDLEKEVMEKVTHHCFLDLFSDMQNRTYMAYEMDLVEFFLRHLGGLCSPGVFSQAFETKVLWPTDGLPSPTIKTEK</sequence>
<protein>
    <submittedName>
        <fullName evidence="2">Uncharacterized protein</fullName>
    </submittedName>
</protein>
<name>A0A0D9UZF0_9ORYZ</name>
<keyword evidence="3" id="KW-1185">Reference proteome</keyword>
<reference evidence="2 3" key="1">
    <citation type="submission" date="2012-08" db="EMBL/GenBank/DDBJ databases">
        <title>Oryza genome evolution.</title>
        <authorList>
            <person name="Wing R.A."/>
        </authorList>
    </citation>
    <scope>NUCLEOTIDE SEQUENCE</scope>
</reference>
<dbReference type="Proteomes" id="UP000032180">
    <property type="component" value="Chromosome 1"/>
</dbReference>
<dbReference type="EnsemblPlants" id="LPERR01G09960.1">
    <property type="protein sequence ID" value="LPERR01G09960.1"/>
    <property type="gene ID" value="LPERR01G09960"/>
</dbReference>
<evidence type="ECO:0000256" key="1">
    <source>
        <dbReference type="SAM" id="MobiDB-lite"/>
    </source>
</evidence>
<evidence type="ECO:0000313" key="3">
    <source>
        <dbReference type="Proteomes" id="UP000032180"/>
    </source>
</evidence>
<dbReference type="Gramene" id="LPERR01G09960.1">
    <property type="protein sequence ID" value="LPERR01G09960.1"/>
    <property type="gene ID" value="LPERR01G09960"/>
</dbReference>
<accession>A0A0D9UZF0</accession>
<dbReference type="HOGENOM" id="CLU_2018478_0_0_1"/>
<reference evidence="2" key="3">
    <citation type="submission" date="2015-04" db="UniProtKB">
        <authorList>
            <consortium name="EnsemblPlants"/>
        </authorList>
    </citation>
    <scope>IDENTIFICATION</scope>
</reference>
<evidence type="ECO:0000313" key="2">
    <source>
        <dbReference type="EnsemblPlants" id="LPERR01G09960.1"/>
    </source>
</evidence>
<dbReference type="AlphaFoldDB" id="A0A0D9UZF0"/>
<organism evidence="2 3">
    <name type="scientific">Leersia perrieri</name>
    <dbReference type="NCBI Taxonomy" id="77586"/>
    <lineage>
        <taxon>Eukaryota</taxon>
        <taxon>Viridiplantae</taxon>
        <taxon>Streptophyta</taxon>
        <taxon>Embryophyta</taxon>
        <taxon>Tracheophyta</taxon>
        <taxon>Spermatophyta</taxon>
        <taxon>Magnoliopsida</taxon>
        <taxon>Liliopsida</taxon>
        <taxon>Poales</taxon>
        <taxon>Poaceae</taxon>
        <taxon>BOP clade</taxon>
        <taxon>Oryzoideae</taxon>
        <taxon>Oryzeae</taxon>
        <taxon>Oryzinae</taxon>
        <taxon>Leersia</taxon>
    </lineage>
</organism>
<reference evidence="3" key="2">
    <citation type="submission" date="2013-12" db="EMBL/GenBank/DDBJ databases">
        <authorList>
            <person name="Yu Y."/>
            <person name="Lee S."/>
            <person name="de Baynast K."/>
            <person name="Wissotski M."/>
            <person name="Liu L."/>
            <person name="Talag J."/>
            <person name="Goicoechea J."/>
            <person name="Angelova A."/>
            <person name="Jetty R."/>
            <person name="Kudrna D."/>
            <person name="Golser W."/>
            <person name="Rivera L."/>
            <person name="Zhang J."/>
            <person name="Wing R."/>
        </authorList>
    </citation>
    <scope>NUCLEOTIDE SEQUENCE</scope>
</reference>
<feature type="region of interest" description="Disordered" evidence="1">
    <location>
        <begin position="1"/>
        <end position="42"/>
    </location>
</feature>